<keyword evidence="9 11" id="KW-0443">Lipid metabolism</keyword>
<gene>
    <name evidence="11 12" type="primary">lpxB</name>
    <name evidence="12" type="ORF">FEMY_09680</name>
</gene>
<evidence type="ECO:0000256" key="8">
    <source>
        <dbReference type="ARBA" id="ARBA00022679"/>
    </source>
</evidence>
<dbReference type="AlphaFoldDB" id="A0A149VZA7"/>
<comment type="caution">
    <text evidence="12">The sequence shown here is derived from an EMBL/GenBank/DDBJ whole genome shotgun (WGS) entry which is preliminary data.</text>
</comment>
<dbReference type="GO" id="GO:0008915">
    <property type="term" value="F:lipid-A-disaccharide synthase activity"/>
    <property type="evidence" value="ECO:0007669"/>
    <property type="project" value="UniProtKB-UniRule"/>
</dbReference>
<dbReference type="NCBIfam" id="TIGR00215">
    <property type="entry name" value="lpxB"/>
    <property type="match status" value="1"/>
</dbReference>
<evidence type="ECO:0000313" key="12">
    <source>
        <dbReference type="EMBL" id="KXW58569.1"/>
    </source>
</evidence>
<dbReference type="InterPro" id="IPR003835">
    <property type="entry name" value="Glyco_trans_19"/>
</dbReference>
<reference evidence="12 13" key="1">
    <citation type="submission" date="2016-01" db="EMBL/GenBank/DDBJ databases">
        <title>Genome sequence of the acidophilic iron oxidising Ferrovum strain Z-31.</title>
        <authorList>
            <person name="Poehlein A."/>
            <person name="Ullrich S.R."/>
            <person name="Schloemann M."/>
            <person name="Muehling M."/>
            <person name="Daniel R."/>
        </authorList>
    </citation>
    <scope>NUCLEOTIDE SEQUENCE [LARGE SCALE GENOMIC DNA]</scope>
    <source>
        <strain evidence="12 13">Z-31</strain>
    </source>
</reference>
<evidence type="ECO:0000256" key="7">
    <source>
        <dbReference type="ARBA" id="ARBA00022676"/>
    </source>
</evidence>
<dbReference type="Proteomes" id="UP000075653">
    <property type="component" value="Unassembled WGS sequence"/>
</dbReference>
<comment type="function">
    <text evidence="1 11">Condensation of UDP-2,3-diacylglucosamine and 2,3-diacylglucosamine-1-phosphate to form lipid A disaccharide, a precursor of lipid A, a phosphorylated glycolipid that anchors the lipopolysaccharide to the outer membrane of the cell.</text>
</comment>
<evidence type="ECO:0000256" key="11">
    <source>
        <dbReference type="HAMAP-Rule" id="MF_00392"/>
    </source>
</evidence>
<keyword evidence="6 11" id="KW-0441">Lipid A biosynthesis</keyword>
<dbReference type="PATRIC" id="fig|1789004.3.peg.983"/>
<evidence type="ECO:0000256" key="9">
    <source>
        <dbReference type="ARBA" id="ARBA00023098"/>
    </source>
</evidence>
<dbReference type="HAMAP" id="MF_00392">
    <property type="entry name" value="LpxB"/>
    <property type="match status" value="1"/>
</dbReference>
<comment type="catalytic activity">
    <reaction evidence="10 11">
        <text>a lipid X + a UDP-2-N,3-O-bis[(3R)-3-hydroxyacyl]-alpha-D-glucosamine = a lipid A disaccharide + UDP + H(+)</text>
        <dbReference type="Rhea" id="RHEA:67828"/>
        <dbReference type="ChEBI" id="CHEBI:15378"/>
        <dbReference type="ChEBI" id="CHEBI:58223"/>
        <dbReference type="ChEBI" id="CHEBI:137748"/>
        <dbReference type="ChEBI" id="CHEBI:176338"/>
        <dbReference type="ChEBI" id="CHEBI:176343"/>
        <dbReference type="EC" id="2.4.1.182"/>
    </reaction>
</comment>
<protein>
    <recommendedName>
        <fullName evidence="4 11">Lipid-A-disaccharide synthase</fullName>
        <ecNumber evidence="3 11">2.4.1.182</ecNumber>
    </recommendedName>
</protein>
<dbReference type="GO" id="GO:0005543">
    <property type="term" value="F:phospholipid binding"/>
    <property type="evidence" value="ECO:0007669"/>
    <property type="project" value="TreeGrafter"/>
</dbReference>
<evidence type="ECO:0000256" key="1">
    <source>
        <dbReference type="ARBA" id="ARBA00002056"/>
    </source>
</evidence>
<dbReference type="SUPFAM" id="SSF53756">
    <property type="entry name" value="UDP-Glycosyltransferase/glycogen phosphorylase"/>
    <property type="match status" value="1"/>
</dbReference>
<evidence type="ECO:0000313" key="13">
    <source>
        <dbReference type="Proteomes" id="UP000075653"/>
    </source>
</evidence>
<keyword evidence="7 11" id="KW-0328">Glycosyltransferase</keyword>
<dbReference type="Pfam" id="PF02684">
    <property type="entry name" value="LpxB"/>
    <property type="match status" value="1"/>
</dbReference>
<evidence type="ECO:0000256" key="2">
    <source>
        <dbReference type="ARBA" id="ARBA00007868"/>
    </source>
</evidence>
<dbReference type="EC" id="2.4.1.182" evidence="3 11"/>
<keyword evidence="8 11" id="KW-0808">Transferase</keyword>
<dbReference type="GO" id="GO:0009245">
    <property type="term" value="P:lipid A biosynthetic process"/>
    <property type="evidence" value="ECO:0007669"/>
    <property type="project" value="UniProtKB-UniRule"/>
</dbReference>
<dbReference type="PANTHER" id="PTHR30372:SF4">
    <property type="entry name" value="LIPID-A-DISACCHARIDE SYNTHASE, MITOCHONDRIAL-RELATED"/>
    <property type="match status" value="1"/>
</dbReference>
<dbReference type="EMBL" id="LRRD01000013">
    <property type="protein sequence ID" value="KXW58569.1"/>
    <property type="molecule type" value="Genomic_DNA"/>
</dbReference>
<comment type="pathway">
    <text evidence="11">Bacterial outer membrane biogenesis; LPS lipid A biosynthesis.</text>
</comment>
<dbReference type="GO" id="GO:0016020">
    <property type="term" value="C:membrane"/>
    <property type="evidence" value="ECO:0007669"/>
    <property type="project" value="GOC"/>
</dbReference>
<comment type="similarity">
    <text evidence="2 11">Belongs to the LpxB family.</text>
</comment>
<keyword evidence="13" id="KW-1185">Reference proteome</keyword>
<dbReference type="RefSeq" id="WP_062187833.1">
    <property type="nucleotide sequence ID" value="NZ_LRRD01000013.1"/>
</dbReference>
<evidence type="ECO:0000256" key="4">
    <source>
        <dbReference type="ARBA" id="ARBA00020902"/>
    </source>
</evidence>
<dbReference type="STRING" id="1789004.FEMY_09680"/>
<keyword evidence="5 11" id="KW-0444">Lipid biosynthesis</keyword>
<dbReference type="UniPathway" id="UPA00973"/>
<dbReference type="PANTHER" id="PTHR30372">
    <property type="entry name" value="LIPID-A-DISACCHARIDE SYNTHASE"/>
    <property type="match status" value="1"/>
</dbReference>
<organism evidence="12 13">
    <name type="scientific">Ferrovum myxofaciens</name>
    <dbReference type="NCBI Taxonomy" id="416213"/>
    <lineage>
        <taxon>Bacteria</taxon>
        <taxon>Pseudomonadati</taxon>
        <taxon>Pseudomonadota</taxon>
        <taxon>Betaproteobacteria</taxon>
        <taxon>Ferrovales</taxon>
        <taxon>Ferrovaceae</taxon>
        <taxon>Ferrovum</taxon>
    </lineage>
</organism>
<proteinExistence type="inferred from homology"/>
<evidence type="ECO:0000256" key="6">
    <source>
        <dbReference type="ARBA" id="ARBA00022556"/>
    </source>
</evidence>
<name>A0A149VZA7_9PROT</name>
<evidence type="ECO:0000256" key="5">
    <source>
        <dbReference type="ARBA" id="ARBA00022516"/>
    </source>
</evidence>
<sequence length="379" mass="42378">MRIGVVAGEASGDMLGEALMHAVRQHYPEATFEGIAGPRMQALGARSLFPMETLSVRGYWEVLRALPRLLWIRWQLRRHFLSHPPDLFVGIDAPDFNLGLEKALKEGRIPTLQMVAPTVWAWRAERLPGIRAAVSGILSIFPFEAPIFEQAGIPLTYIGHPLVHRLPPPDRAQARAALDPTWSGDWIALLPGSRMSELEYHGRLFLETALRLQRDFPQRRFAVPLINAGTRDYFQRLLREPAYASLPVTVFKEDATRILAGAEVALVASGTATLEAALLECPQILTYRLSGLTAWLVRRKGVKGWVGLPNIILGRAVVPEILQEQATPDRLAEELGNLLRDAERRAEMRQSFQEVRRRLQADTMGALVRGVERALTHAP</sequence>
<evidence type="ECO:0000256" key="3">
    <source>
        <dbReference type="ARBA" id="ARBA00012687"/>
    </source>
</evidence>
<evidence type="ECO:0000256" key="10">
    <source>
        <dbReference type="ARBA" id="ARBA00048975"/>
    </source>
</evidence>
<accession>A0A149VZA7</accession>
<dbReference type="Gene3D" id="3.40.50.2000">
    <property type="entry name" value="Glycogen Phosphorylase B"/>
    <property type="match status" value="1"/>
</dbReference>